<name>A0A1F7X5V7_9BACT</name>
<dbReference type="EMBL" id="MGFR01000003">
    <property type="protein sequence ID" value="OGM09665.1"/>
    <property type="molecule type" value="Genomic_DNA"/>
</dbReference>
<protein>
    <submittedName>
        <fullName evidence="1">Uncharacterized protein</fullName>
    </submittedName>
</protein>
<evidence type="ECO:0000313" key="2">
    <source>
        <dbReference type="Proteomes" id="UP000176778"/>
    </source>
</evidence>
<dbReference type="AlphaFoldDB" id="A0A1F7X5V7"/>
<dbReference type="Proteomes" id="UP000176778">
    <property type="component" value="Unassembled WGS sequence"/>
</dbReference>
<evidence type="ECO:0000313" key="1">
    <source>
        <dbReference type="EMBL" id="OGM09665.1"/>
    </source>
</evidence>
<proteinExistence type="predicted"/>
<reference evidence="1 2" key="1">
    <citation type="journal article" date="2016" name="Nat. Commun.">
        <title>Thousands of microbial genomes shed light on interconnected biogeochemical processes in an aquifer system.</title>
        <authorList>
            <person name="Anantharaman K."/>
            <person name="Brown C.T."/>
            <person name="Hug L.A."/>
            <person name="Sharon I."/>
            <person name="Castelle C.J."/>
            <person name="Probst A.J."/>
            <person name="Thomas B.C."/>
            <person name="Singh A."/>
            <person name="Wilkins M.J."/>
            <person name="Karaoz U."/>
            <person name="Brodie E.L."/>
            <person name="Williams K.H."/>
            <person name="Hubbard S.S."/>
            <person name="Banfield J.F."/>
        </authorList>
    </citation>
    <scope>NUCLEOTIDE SEQUENCE [LARGE SCALE GENOMIC DNA]</scope>
</reference>
<accession>A0A1F7X5V7</accession>
<organism evidence="1 2">
    <name type="scientific">Candidatus Woesebacteria bacterium RBG_13_46_13</name>
    <dbReference type="NCBI Taxonomy" id="1802479"/>
    <lineage>
        <taxon>Bacteria</taxon>
        <taxon>Candidatus Woeseibacteriota</taxon>
    </lineage>
</organism>
<gene>
    <name evidence="1" type="ORF">A2Y68_03515</name>
</gene>
<comment type="caution">
    <text evidence="1">The sequence shown here is derived from an EMBL/GenBank/DDBJ whole genome shotgun (WGS) entry which is preliminary data.</text>
</comment>
<sequence length="195" mass="22166">MEITPSQAVQVKDIGIREPLIINDPWKLMDAFYSSEIYKKAREAFLDNKILAADVSEKEKDRAFLESERAEDALCTFGTRNVAFKYQREKFPREVGHEIEEYIRFIRDSEKMEKRGLDQDQMAALDEERFKLHSDAAEAMLKAGIAPSRNIGRAIVGLLLIDKGSENPFPNRGSLSPITIETTAAKMRRKLGITS</sequence>